<evidence type="ECO:0000313" key="1">
    <source>
        <dbReference type="EMBL" id="ATX80913.1"/>
    </source>
</evidence>
<accession>A0A2K8L0Z8</accession>
<dbReference type="CDD" id="cd03801">
    <property type="entry name" value="GT4_PimA-like"/>
    <property type="match status" value="1"/>
</dbReference>
<dbReference type="OrthoDB" id="9807209at2"/>
<dbReference type="EMBL" id="CP018800">
    <property type="protein sequence ID" value="ATX80913.1"/>
    <property type="molecule type" value="Genomic_DNA"/>
</dbReference>
<dbReference type="KEGG" id="mfn:Ga0123462_0034"/>
<gene>
    <name evidence="1" type="ORF">Ga0123462_0034</name>
</gene>
<keyword evidence="2" id="KW-1185">Reference proteome</keyword>
<dbReference type="GO" id="GO:0016740">
    <property type="term" value="F:transferase activity"/>
    <property type="evidence" value="ECO:0007669"/>
    <property type="project" value="UniProtKB-KW"/>
</dbReference>
<dbReference type="Pfam" id="PF13692">
    <property type="entry name" value="Glyco_trans_1_4"/>
    <property type="match status" value="1"/>
</dbReference>
<dbReference type="AlphaFoldDB" id="A0A2K8L0Z8"/>
<dbReference type="Gene3D" id="3.40.50.2000">
    <property type="entry name" value="Glycogen Phosphorylase B"/>
    <property type="match status" value="1"/>
</dbReference>
<organism evidence="1 2">
    <name type="scientific">Mariprofundus ferrinatatus</name>
    <dbReference type="NCBI Taxonomy" id="1921087"/>
    <lineage>
        <taxon>Bacteria</taxon>
        <taxon>Pseudomonadati</taxon>
        <taxon>Pseudomonadota</taxon>
        <taxon>Candidatius Mariprofundia</taxon>
        <taxon>Mariprofundales</taxon>
        <taxon>Mariprofundaceae</taxon>
        <taxon>Mariprofundus</taxon>
    </lineage>
</organism>
<dbReference type="SUPFAM" id="SSF53756">
    <property type="entry name" value="UDP-Glycosyltransferase/glycogen phosphorylase"/>
    <property type="match status" value="1"/>
</dbReference>
<name>A0A2K8L0Z8_9PROT</name>
<protein>
    <submittedName>
        <fullName evidence="1">Glycosyltransferase involved in cell wall bisynthesis</fullName>
    </submittedName>
</protein>
<dbReference type="Proteomes" id="UP000231637">
    <property type="component" value="Chromosome"/>
</dbReference>
<proteinExistence type="predicted"/>
<keyword evidence="1" id="KW-0808">Transferase</keyword>
<evidence type="ECO:0000313" key="2">
    <source>
        <dbReference type="Proteomes" id="UP000231637"/>
    </source>
</evidence>
<sequence>MHVLIISALWPEPASSGAGLRMMELSRLFVQQGWRVTYAATAAASEYSLDIKQFGIAAVEIRVNDSSFDTIVSELSPDIVLFDRFSMEEQFGWRVERCCPEAVRIVETIDLHLLRNARHSRFKQSHGVACELSREELFSETAMREIASLLRSDLSILVSGYEMDLLEKVFGIDASLLHCCPFMFDASQIAEDAPAFTDRSHFITIGNFRHAPNWDAVLWLKSEIWPRIRKALPDAELHIYGAYTPPKATALDDPKSGFRVLGRAEDVHKVMQSARVCLAPLRFGAGIKTKLADAMLNGTPNVTTSVGAEGMHGELPWSGIVADSADAFADAAVKLYRDGAAWQSARQHGFDILKRLFDAETNGAALISRITGIREDLQAHRLKNFTGAMLRHHHQRSTEFMSRWIEAKNVRS</sequence>
<reference evidence="1 2" key="1">
    <citation type="submission" date="2016-12" db="EMBL/GenBank/DDBJ databases">
        <title>Isolation and genomic insights into novel planktonic Zetaproteobacteria from stratified waters of the Chesapeake Bay.</title>
        <authorList>
            <person name="McAllister S.M."/>
            <person name="Kato S."/>
            <person name="Chan C.S."/>
            <person name="Chiu B.K."/>
            <person name="Field E.K."/>
        </authorList>
    </citation>
    <scope>NUCLEOTIDE SEQUENCE [LARGE SCALE GENOMIC DNA]</scope>
    <source>
        <strain evidence="1 2">CP-8</strain>
    </source>
</reference>